<dbReference type="Pfam" id="PF13733">
    <property type="entry name" value="Glyco_transf_7N"/>
    <property type="match status" value="1"/>
</dbReference>
<evidence type="ECO:0000259" key="13">
    <source>
        <dbReference type="Pfam" id="PF13733"/>
    </source>
</evidence>
<evidence type="ECO:0000256" key="3">
    <source>
        <dbReference type="ARBA" id="ARBA00005735"/>
    </source>
</evidence>
<dbReference type="GO" id="GO:0016020">
    <property type="term" value="C:membrane"/>
    <property type="evidence" value="ECO:0007669"/>
    <property type="project" value="UniProtKB-SubCell"/>
</dbReference>
<name>A0AAD9MU79_9ANNE</name>
<dbReference type="PRINTS" id="PR02050">
    <property type="entry name" value="B14GALTRFASE"/>
</dbReference>
<comment type="caution">
    <text evidence="14">The sequence shown here is derived from an EMBL/GenBank/DDBJ whole genome shotgun (WGS) entry which is preliminary data.</text>
</comment>
<accession>A0AAD9MU79</accession>
<organism evidence="14 15">
    <name type="scientific">Paralvinella palmiformis</name>
    <dbReference type="NCBI Taxonomy" id="53620"/>
    <lineage>
        <taxon>Eukaryota</taxon>
        <taxon>Metazoa</taxon>
        <taxon>Spiralia</taxon>
        <taxon>Lophotrochozoa</taxon>
        <taxon>Annelida</taxon>
        <taxon>Polychaeta</taxon>
        <taxon>Sedentaria</taxon>
        <taxon>Canalipalpata</taxon>
        <taxon>Terebellida</taxon>
        <taxon>Terebelliformia</taxon>
        <taxon>Alvinellidae</taxon>
        <taxon>Paralvinella</taxon>
    </lineage>
</organism>
<evidence type="ECO:0000256" key="2">
    <source>
        <dbReference type="ARBA" id="ARBA00004922"/>
    </source>
</evidence>
<dbReference type="CDD" id="cd00899">
    <property type="entry name" value="b4GalT"/>
    <property type="match status" value="1"/>
</dbReference>
<evidence type="ECO:0000256" key="8">
    <source>
        <dbReference type="ARBA" id="ARBA00022989"/>
    </source>
</evidence>
<comment type="pathway">
    <text evidence="2 11">Protein modification; protein glycosylation.</text>
</comment>
<dbReference type="InterPro" id="IPR027995">
    <property type="entry name" value="Galactosyl_T_N"/>
</dbReference>
<keyword evidence="7 11" id="KW-0735">Signal-anchor</keyword>
<dbReference type="InterPro" id="IPR003859">
    <property type="entry name" value="Galactosyl_T"/>
</dbReference>
<evidence type="ECO:0000256" key="1">
    <source>
        <dbReference type="ARBA" id="ARBA00004606"/>
    </source>
</evidence>
<evidence type="ECO:0000259" key="12">
    <source>
        <dbReference type="Pfam" id="PF02709"/>
    </source>
</evidence>
<evidence type="ECO:0000256" key="4">
    <source>
        <dbReference type="ARBA" id="ARBA00022676"/>
    </source>
</evidence>
<comment type="function">
    <text evidence="11">Catalyses the transfer of galactose onto proteins or lipids.</text>
</comment>
<evidence type="ECO:0000256" key="9">
    <source>
        <dbReference type="ARBA" id="ARBA00023136"/>
    </source>
</evidence>
<keyword evidence="5 11" id="KW-0808">Transferase</keyword>
<dbReference type="EC" id="2.4.1.-" evidence="11"/>
<feature type="transmembrane region" description="Helical" evidence="11">
    <location>
        <begin position="25"/>
        <end position="44"/>
    </location>
</feature>
<keyword evidence="10 11" id="KW-0325">Glycoprotein</keyword>
<comment type="similarity">
    <text evidence="3 11">Belongs to the glycosyltransferase 7 family.</text>
</comment>
<keyword evidence="4 11" id="KW-0328">Glycosyltransferase</keyword>
<evidence type="ECO:0000256" key="10">
    <source>
        <dbReference type="ARBA" id="ARBA00023180"/>
    </source>
</evidence>
<dbReference type="InterPro" id="IPR029044">
    <property type="entry name" value="Nucleotide-diphossugar_trans"/>
</dbReference>
<evidence type="ECO:0000313" key="14">
    <source>
        <dbReference type="EMBL" id="KAK2143199.1"/>
    </source>
</evidence>
<dbReference type="SUPFAM" id="SSF53448">
    <property type="entry name" value="Nucleotide-diphospho-sugar transferases"/>
    <property type="match status" value="1"/>
</dbReference>
<dbReference type="PANTHER" id="PTHR19300:SF57">
    <property type="entry name" value="BETA-1,4-N-ACETYLGALACTOSAMINYLTRANSFERASE"/>
    <property type="match status" value="1"/>
</dbReference>
<evidence type="ECO:0000313" key="15">
    <source>
        <dbReference type="Proteomes" id="UP001208570"/>
    </source>
</evidence>
<dbReference type="GO" id="GO:0033842">
    <property type="term" value="F:N-acetyl-beta-glucosaminyl-derivative 4-beta-N-acetylgalactosaminyltransferase activity"/>
    <property type="evidence" value="ECO:0007669"/>
    <property type="project" value="TreeGrafter"/>
</dbReference>
<evidence type="ECO:0000256" key="7">
    <source>
        <dbReference type="ARBA" id="ARBA00022968"/>
    </source>
</evidence>
<keyword evidence="8 11" id="KW-1133">Transmembrane helix</keyword>
<sequence length="366" mass="42607">MSLKIRMRGVQFTVSRRKLGRSKTCIYLTVALTFLYVIFFAKYAHFQLEFLEKEEDNAPVEEVIKVTSPKYCPKYPATTTGVVDIDIFREAPSFNETDLLNPGIHSGGWWKPAGCKTLQKVAIIIPYRDRLSHLQHLLSYLHPILQRQQRHYRIYVIEQAYNDTFNKGRIMNIGYEEASRDDDWDCYIFHDVDMIPQNDNNLYECGTQPRHLSPALDEMRYTLMYSTLVGGVLALSKEQLIKTNGYSNLYWGWGSEDDDMSLRIQSAGYKISRPPSRIGRYKMVHHEKREIGRDRISLFADWKRWPNDGINSLHGLPHKILEHRSENLFTKILVDIGPRPSNVLPSNEPRTVVQMIFNVVFFLTNV</sequence>
<reference evidence="14" key="1">
    <citation type="journal article" date="2023" name="Mol. Biol. Evol.">
        <title>Third-Generation Sequencing Reveals the Adaptive Role of the Epigenome in Three Deep-Sea Polychaetes.</title>
        <authorList>
            <person name="Perez M."/>
            <person name="Aroh O."/>
            <person name="Sun Y."/>
            <person name="Lan Y."/>
            <person name="Juniper S.K."/>
            <person name="Young C.R."/>
            <person name="Angers B."/>
            <person name="Qian P.Y."/>
        </authorList>
    </citation>
    <scope>NUCLEOTIDE SEQUENCE</scope>
    <source>
        <strain evidence="14">P08H-3</strain>
    </source>
</reference>
<evidence type="ECO:0000256" key="5">
    <source>
        <dbReference type="ARBA" id="ARBA00022679"/>
    </source>
</evidence>
<dbReference type="EMBL" id="JAODUP010000867">
    <property type="protein sequence ID" value="KAK2143199.1"/>
    <property type="molecule type" value="Genomic_DNA"/>
</dbReference>
<keyword evidence="15" id="KW-1185">Reference proteome</keyword>
<dbReference type="GO" id="GO:0005975">
    <property type="term" value="P:carbohydrate metabolic process"/>
    <property type="evidence" value="ECO:0007669"/>
    <property type="project" value="InterPro"/>
</dbReference>
<dbReference type="AlphaFoldDB" id="A0AAD9MU79"/>
<dbReference type="GO" id="GO:0008378">
    <property type="term" value="F:galactosyltransferase activity"/>
    <property type="evidence" value="ECO:0007669"/>
    <property type="project" value="TreeGrafter"/>
</dbReference>
<evidence type="ECO:0000256" key="11">
    <source>
        <dbReference type="RuleBase" id="RU368121"/>
    </source>
</evidence>
<dbReference type="Gene3D" id="3.90.550.10">
    <property type="entry name" value="Spore Coat Polysaccharide Biosynthesis Protein SpsA, Chain A"/>
    <property type="match status" value="1"/>
</dbReference>
<dbReference type="GO" id="GO:0005794">
    <property type="term" value="C:Golgi apparatus"/>
    <property type="evidence" value="ECO:0007669"/>
    <property type="project" value="TreeGrafter"/>
</dbReference>
<dbReference type="InterPro" id="IPR027791">
    <property type="entry name" value="Galactosyl_T_C"/>
</dbReference>
<comment type="subcellular location">
    <subcellularLocation>
        <location evidence="1">Membrane</location>
        <topology evidence="1">Single-pass type II membrane protein</topology>
    </subcellularLocation>
</comment>
<dbReference type="Pfam" id="PF02709">
    <property type="entry name" value="Glyco_transf_7C"/>
    <property type="match status" value="1"/>
</dbReference>
<proteinExistence type="inferred from homology"/>
<feature type="domain" description="Galactosyltransferase N-terminal" evidence="13">
    <location>
        <begin position="72"/>
        <end position="205"/>
    </location>
</feature>
<dbReference type="GO" id="GO:0006688">
    <property type="term" value="P:glycosphingolipid biosynthetic process"/>
    <property type="evidence" value="ECO:0007669"/>
    <property type="project" value="TreeGrafter"/>
</dbReference>
<keyword evidence="9 11" id="KW-0472">Membrane</keyword>
<evidence type="ECO:0000256" key="6">
    <source>
        <dbReference type="ARBA" id="ARBA00022692"/>
    </source>
</evidence>
<keyword evidence="6 11" id="KW-0812">Transmembrane</keyword>
<dbReference type="PANTHER" id="PTHR19300">
    <property type="entry name" value="BETA-1,4-GALACTOSYLTRANSFERASE"/>
    <property type="match status" value="1"/>
</dbReference>
<protein>
    <recommendedName>
        <fullName evidence="11">Beta-1,4-galactosyltransferase</fullName>
        <ecNumber evidence="11">2.4.1.-</ecNumber>
    </recommendedName>
</protein>
<feature type="domain" description="Galactosyltransferase C-terminal" evidence="12">
    <location>
        <begin position="210"/>
        <end position="287"/>
    </location>
</feature>
<dbReference type="Proteomes" id="UP001208570">
    <property type="component" value="Unassembled WGS sequence"/>
</dbReference>
<gene>
    <name evidence="14" type="ORF">LSH36_867g00046</name>
</gene>